<dbReference type="EMBL" id="DYYQ01000011">
    <property type="protein sequence ID" value="HJE48882.1"/>
    <property type="molecule type" value="Genomic_DNA"/>
</dbReference>
<organism evidence="1 2">
    <name type="scientific">Lactobacillus johnsonii</name>
    <dbReference type="NCBI Taxonomy" id="33959"/>
    <lineage>
        <taxon>Bacteria</taxon>
        <taxon>Bacillati</taxon>
        <taxon>Bacillota</taxon>
        <taxon>Bacilli</taxon>
        <taxon>Lactobacillales</taxon>
        <taxon>Lactobacillaceae</taxon>
        <taxon>Lactobacillus</taxon>
    </lineage>
</organism>
<dbReference type="Proteomes" id="UP000732527">
    <property type="component" value="Unassembled WGS sequence"/>
</dbReference>
<evidence type="ECO:0000313" key="2">
    <source>
        <dbReference type="Proteomes" id="UP000732527"/>
    </source>
</evidence>
<proteinExistence type="predicted"/>
<protein>
    <submittedName>
        <fullName evidence="1">YmfQ family protein</fullName>
    </submittedName>
</protein>
<reference evidence="1" key="1">
    <citation type="journal article" date="2021" name="PeerJ">
        <title>Extensive microbial diversity within the chicken gut microbiome revealed by metagenomics and culture.</title>
        <authorList>
            <person name="Gilroy R."/>
            <person name="Ravi A."/>
            <person name="Getino M."/>
            <person name="Pursley I."/>
            <person name="Horton D.L."/>
            <person name="Alikhan N.F."/>
            <person name="Baker D."/>
            <person name="Gharbi K."/>
            <person name="Hall N."/>
            <person name="Watson M."/>
            <person name="Adriaenssens E.M."/>
            <person name="Foster-Nyarko E."/>
            <person name="Jarju S."/>
            <person name="Secka A."/>
            <person name="Antonio M."/>
            <person name="Oren A."/>
            <person name="Chaudhuri R.R."/>
            <person name="La Ragione R."/>
            <person name="Hildebrand F."/>
            <person name="Pallen M.J."/>
        </authorList>
    </citation>
    <scope>NUCLEOTIDE SEQUENCE</scope>
    <source>
        <strain evidence="1">CHK192-2623</strain>
    </source>
</reference>
<sequence length="188" mass="21341">MNNSNKYELLNYMPDYYQGVYEMEELLKSESLTLKDLEDSHLRTLLNEFVSTADAKGISLFESQLRIVPDKNDTLEMRRNKVLMYVLPPRPITIRFFRDMLDNVNLPVKIDVNYGARAVVATAKSAEITSNQINYLKYLLNVYLPANLLYQVKILLNSAKVSDDLKLGIGNVVKATGIAKASPSQVFN</sequence>
<evidence type="ECO:0000313" key="1">
    <source>
        <dbReference type="EMBL" id="HJE48882.1"/>
    </source>
</evidence>
<dbReference type="Pfam" id="PF10076">
    <property type="entry name" value="Phage_Mu_Gp48"/>
    <property type="match status" value="1"/>
</dbReference>
<dbReference type="AlphaFoldDB" id="A0A921EIQ2"/>
<comment type="caution">
    <text evidence="1">The sequence shown here is derived from an EMBL/GenBank/DDBJ whole genome shotgun (WGS) entry which is preliminary data.</text>
</comment>
<gene>
    <name evidence="1" type="ORF">K8V69_01660</name>
</gene>
<dbReference type="InterPro" id="IPR018755">
    <property type="entry name" value="Phage_Mu_Gp48"/>
</dbReference>
<reference evidence="1" key="2">
    <citation type="submission" date="2021-09" db="EMBL/GenBank/DDBJ databases">
        <authorList>
            <person name="Gilroy R."/>
        </authorList>
    </citation>
    <scope>NUCLEOTIDE SEQUENCE</scope>
    <source>
        <strain evidence="1">CHK192-2623</strain>
    </source>
</reference>
<name>A0A921EIQ2_LACJH</name>
<accession>A0A921EIQ2</accession>